<evidence type="ECO:0000256" key="1">
    <source>
        <dbReference type="ARBA" id="ARBA00004167"/>
    </source>
</evidence>
<evidence type="ECO:0000313" key="17">
    <source>
        <dbReference type="Proteomes" id="UP000829196"/>
    </source>
</evidence>
<keyword evidence="6 12" id="KW-0547">Nucleotide-binding</keyword>
<keyword evidence="5 14" id="KW-0732">Signal</keyword>
<keyword evidence="9 13" id="KW-1133">Transmembrane helix</keyword>
<evidence type="ECO:0000256" key="8">
    <source>
        <dbReference type="ARBA" id="ARBA00022840"/>
    </source>
</evidence>
<reference evidence="16" key="1">
    <citation type="journal article" date="2022" name="Front. Genet.">
        <title>Chromosome-Scale Assembly of the Dendrobium nobile Genome Provides Insights Into the Molecular Mechanism of the Biosynthesis of the Medicinal Active Ingredient of Dendrobium.</title>
        <authorList>
            <person name="Xu Q."/>
            <person name="Niu S.-C."/>
            <person name="Li K.-L."/>
            <person name="Zheng P.-J."/>
            <person name="Zhang X.-J."/>
            <person name="Jia Y."/>
            <person name="Liu Y."/>
            <person name="Niu Y.-X."/>
            <person name="Yu L.-H."/>
            <person name="Chen D.-F."/>
            <person name="Zhang G.-Q."/>
        </authorList>
    </citation>
    <scope>NUCLEOTIDE SEQUENCE</scope>
    <source>
        <tissue evidence="16">Leaf</tissue>
    </source>
</reference>
<dbReference type="InterPro" id="IPR000719">
    <property type="entry name" value="Prot_kinase_dom"/>
</dbReference>
<evidence type="ECO:0000256" key="14">
    <source>
        <dbReference type="SAM" id="SignalP"/>
    </source>
</evidence>
<sequence length="652" mass="70602">MSRPSLPPIFFFLLFLLLLLAPSFSKPCPPCGSTTVPFPLSTSPSCGDPTYSIRCASNSSSLFLDALSSSYPISSISPSLQSLTISLLPIPISTNSPSSCSASDTSSGGLLLNSSAPFNISSANSILFLNCTKLILESPLNCSSSSPCHAYLNSSTDSAAAACRRSPICCEFRAGGSSTAYALRTNPTGCSAYRSFVDLDTGSTPVAEWSTKEGVALAWVDPREPVCRNQADCEDGANATCTVDPQSSGGSTVRRCFCNEGFRWDSIAGLCAYNITECTDCSSSKNHAPLIAGLVSGLSAAALVFAAGFLFYRRQRRIRRARERLAQEREEILNAHNPGGRTAKIFSGRELRRATSNFSRENHLGSGGYGDVYRGSLPDGTPIAVKCAKLGSTKSTDQVLNEVRILSQVNHRYLVRLLGCCVDLAQPLMVYEFIPNGTLFHHLAKGGLSWRLRLSIAHQTAEGLAYLHSSAVPPIYHRDVKSSNILLDEKLNAKVSDFGLSRLAEADLSHVTTCAQGTLGYLDPEYYRNYQLTDKSDVYSFGVVLLELLTSKKAIDFGRGPEDANLAVYVQQRVDEERLMDVVDEKLKAAASQVELDSMKALGFLAMGCLEEKRQNRPSMKEVSEEIEYIISIVDGSVAGNNQETTVRDLYQ</sequence>
<evidence type="ECO:0000256" key="6">
    <source>
        <dbReference type="ARBA" id="ARBA00022741"/>
    </source>
</evidence>
<evidence type="ECO:0000256" key="10">
    <source>
        <dbReference type="ARBA" id="ARBA00023136"/>
    </source>
</evidence>
<feature type="domain" description="Protein kinase" evidence="15">
    <location>
        <begin position="358"/>
        <end position="630"/>
    </location>
</feature>
<dbReference type="InterPro" id="IPR025287">
    <property type="entry name" value="WAK_GUB"/>
</dbReference>
<evidence type="ECO:0000256" key="9">
    <source>
        <dbReference type="ARBA" id="ARBA00022989"/>
    </source>
</evidence>
<dbReference type="PANTHER" id="PTHR46008:SF25">
    <property type="entry name" value="PROTEIN KINASE DOMAIN-CONTAINING PROTEIN"/>
    <property type="match status" value="1"/>
</dbReference>
<keyword evidence="3" id="KW-0808">Transferase</keyword>
<feature type="chain" id="PRO_5035835226" description="Protein kinase domain-containing protein" evidence="14">
    <location>
        <begin position="26"/>
        <end position="652"/>
    </location>
</feature>
<evidence type="ECO:0000313" key="16">
    <source>
        <dbReference type="EMBL" id="KAI0511064.1"/>
    </source>
</evidence>
<evidence type="ECO:0000256" key="11">
    <source>
        <dbReference type="ARBA" id="ARBA00023180"/>
    </source>
</evidence>
<dbReference type="InterPro" id="IPR011009">
    <property type="entry name" value="Kinase-like_dom_sf"/>
</dbReference>
<dbReference type="SUPFAM" id="SSF56112">
    <property type="entry name" value="Protein kinase-like (PK-like)"/>
    <property type="match status" value="1"/>
</dbReference>
<dbReference type="PROSITE" id="PS00107">
    <property type="entry name" value="PROTEIN_KINASE_ATP"/>
    <property type="match status" value="1"/>
</dbReference>
<dbReference type="InterPro" id="IPR008271">
    <property type="entry name" value="Ser/Thr_kinase_AS"/>
</dbReference>
<dbReference type="GO" id="GO:0004674">
    <property type="term" value="F:protein serine/threonine kinase activity"/>
    <property type="evidence" value="ECO:0007669"/>
    <property type="project" value="UniProtKB-KW"/>
</dbReference>
<keyword evidence="17" id="KW-1185">Reference proteome</keyword>
<dbReference type="PROSITE" id="PS00108">
    <property type="entry name" value="PROTEIN_KINASE_ST"/>
    <property type="match status" value="1"/>
</dbReference>
<gene>
    <name evidence="16" type="ORF">KFK09_011683</name>
</gene>
<name>A0A8T3BF92_DENNO</name>
<comment type="caution">
    <text evidence="16">The sequence shown here is derived from an EMBL/GenBank/DDBJ whole genome shotgun (WGS) entry which is preliminary data.</text>
</comment>
<keyword evidence="2" id="KW-0723">Serine/threonine-protein kinase</keyword>
<dbReference type="InterPro" id="IPR001245">
    <property type="entry name" value="Ser-Thr/Tyr_kinase_cat_dom"/>
</dbReference>
<protein>
    <recommendedName>
        <fullName evidence="15">Protein kinase domain-containing protein</fullName>
    </recommendedName>
</protein>
<accession>A0A8T3BF92</accession>
<dbReference type="PROSITE" id="PS50011">
    <property type="entry name" value="PROTEIN_KINASE_DOM"/>
    <property type="match status" value="1"/>
</dbReference>
<dbReference type="GO" id="GO:0030247">
    <property type="term" value="F:polysaccharide binding"/>
    <property type="evidence" value="ECO:0007669"/>
    <property type="project" value="InterPro"/>
</dbReference>
<comment type="subcellular location">
    <subcellularLocation>
        <location evidence="1">Membrane</location>
        <topology evidence="1">Single-pass membrane protein</topology>
    </subcellularLocation>
</comment>
<keyword evidence="11" id="KW-0325">Glycoprotein</keyword>
<organism evidence="16 17">
    <name type="scientific">Dendrobium nobile</name>
    <name type="common">Orchid</name>
    <dbReference type="NCBI Taxonomy" id="94219"/>
    <lineage>
        <taxon>Eukaryota</taxon>
        <taxon>Viridiplantae</taxon>
        <taxon>Streptophyta</taxon>
        <taxon>Embryophyta</taxon>
        <taxon>Tracheophyta</taxon>
        <taxon>Spermatophyta</taxon>
        <taxon>Magnoliopsida</taxon>
        <taxon>Liliopsida</taxon>
        <taxon>Asparagales</taxon>
        <taxon>Orchidaceae</taxon>
        <taxon>Epidendroideae</taxon>
        <taxon>Malaxideae</taxon>
        <taxon>Dendrobiinae</taxon>
        <taxon>Dendrobium</taxon>
    </lineage>
</organism>
<proteinExistence type="predicted"/>
<feature type="transmembrane region" description="Helical" evidence="13">
    <location>
        <begin position="290"/>
        <end position="312"/>
    </location>
</feature>
<dbReference type="OrthoDB" id="1918322at2759"/>
<evidence type="ECO:0000256" key="3">
    <source>
        <dbReference type="ARBA" id="ARBA00022679"/>
    </source>
</evidence>
<dbReference type="Gene3D" id="1.10.510.10">
    <property type="entry name" value="Transferase(Phosphotransferase) domain 1"/>
    <property type="match status" value="1"/>
</dbReference>
<evidence type="ECO:0000256" key="5">
    <source>
        <dbReference type="ARBA" id="ARBA00022729"/>
    </source>
</evidence>
<dbReference type="SMART" id="SM00220">
    <property type="entry name" value="S_TKc"/>
    <property type="match status" value="1"/>
</dbReference>
<keyword evidence="10 13" id="KW-0472">Membrane</keyword>
<dbReference type="EMBL" id="JAGYWB010000009">
    <property type="protein sequence ID" value="KAI0511064.1"/>
    <property type="molecule type" value="Genomic_DNA"/>
</dbReference>
<dbReference type="SMR" id="A0A8T3BF92"/>
<evidence type="ECO:0000256" key="13">
    <source>
        <dbReference type="SAM" id="Phobius"/>
    </source>
</evidence>
<dbReference type="FunFam" id="1.10.510.10:FF:000161">
    <property type="entry name" value="Wall-associated receptor kinase-like 20"/>
    <property type="match status" value="1"/>
</dbReference>
<evidence type="ECO:0000256" key="12">
    <source>
        <dbReference type="PROSITE-ProRule" id="PRU10141"/>
    </source>
</evidence>
<dbReference type="CDD" id="cd14066">
    <property type="entry name" value="STKc_IRAK"/>
    <property type="match status" value="1"/>
</dbReference>
<dbReference type="GO" id="GO:0005524">
    <property type="term" value="F:ATP binding"/>
    <property type="evidence" value="ECO:0007669"/>
    <property type="project" value="UniProtKB-UniRule"/>
</dbReference>
<keyword evidence="4 13" id="KW-0812">Transmembrane</keyword>
<dbReference type="Pfam" id="PF13947">
    <property type="entry name" value="GUB_WAK_bind"/>
    <property type="match status" value="1"/>
</dbReference>
<dbReference type="FunFam" id="3.30.200.20:FF:000446">
    <property type="entry name" value="Wall-associated receptor kinase-like 20"/>
    <property type="match status" value="1"/>
</dbReference>
<dbReference type="PANTHER" id="PTHR46008">
    <property type="entry name" value="LEAF RUST 10 DISEASE-RESISTANCE LOCUS RECEPTOR-LIKE PROTEIN KINASE-LIKE 1.4"/>
    <property type="match status" value="1"/>
</dbReference>
<evidence type="ECO:0000256" key="7">
    <source>
        <dbReference type="ARBA" id="ARBA00022777"/>
    </source>
</evidence>
<feature type="binding site" evidence="12">
    <location>
        <position position="386"/>
    </location>
    <ligand>
        <name>ATP</name>
        <dbReference type="ChEBI" id="CHEBI:30616"/>
    </ligand>
</feature>
<dbReference type="AlphaFoldDB" id="A0A8T3BF92"/>
<evidence type="ECO:0000259" key="15">
    <source>
        <dbReference type="PROSITE" id="PS50011"/>
    </source>
</evidence>
<feature type="signal peptide" evidence="14">
    <location>
        <begin position="1"/>
        <end position="25"/>
    </location>
</feature>
<dbReference type="InterPro" id="IPR017441">
    <property type="entry name" value="Protein_kinase_ATP_BS"/>
</dbReference>
<dbReference type="Pfam" id="PF07714">
    <property type="entry name" value="PK_Tyr_Ser-Thr"/>
    <property type="match status" value="1"/>
</dbReference>
<dbReference type="GO" id="GO:0005886">
    <property type="term" value="C:plasma membrane"/>
    <property type="evidence" value="ECO:0007669"/>
    <property type="project" value="UniProtKB-ARBA"/>
</dbReference>
<evidence type="ECO:0000256" key="4">
    <source>
        <dbReference type="ARBA" id="ARBA00022692"/>
    </source>
</evidence>
<evidence type="ECO:0000256" key="2">
    <source>
        <dbReference type="ARBA" id="ARBA00022527"/>
    </source>
</evidence>
<keyword evidence="8 12" id="KW-0067">ATP-binding</keyword>
<dbReference type="Proteomes" id="UP000829196">
    <property type="component" value="Unassembled WGS sequence"/>
</dbReference>
<keyword evidence="7" id="KW-0418">Kinase</keyword>
<dbReference type="Gene3D" id="3.30.200.20">
    <property type="entry name" value="Phosphorylase Kinase, domain 1"/>
    <property type="match status" value="1"/>
</dbReference>